<keyword evidence="5" id="KW-1185">Reference proteome</keyword>
<dbReference type="EMBL" id="LWDF02000670">
    <property type="protein sequence ID" value="KAE8244343.1"/>
    <property type="molecule type" value="Genomic_DNA"/>
</dbReference>
<feature type="region of interest" description="Disordered" evidence="2">
    <location>
        <begin position="1"/>
        <end position="171"/>
    </location>
</feature>
<evidence type="ECO:0000259" key="3">
    <source>
        <dbReference type="Pfam" id="PF02114"/>
    </source>
</evidence>
<feature type="region of interest" description="Disordered" evidence="2">
    <location>
        <begin position="370"/>
        <end position="392"/>
    </location>
</feature>
<evidence type="ECO:0000256" key="1">
    <source>
        <dbReference type="ARBA" id="ARBA00009686"/>
    </source>
</evidence>
<name>A0A177TRH0_9BASI</name>
<feature type="domain" description="Phosducin" evidence="3">
    <location>
        <begin position="233"/>
        <end position="289"/>
    </location>
</feature>
<proteinExistence type="inferred from homology"/>
<dbReference type="Pfam" id="PF02114">
    <property type="entry name" value="Phosducin"/>
    <property type="match status" value="1"/>
</dbReference>
<dbReference type="PANTHER" id="PTHR46052">
    <property type="entry name" value="PHOSDUCIN-LIKE PROTEIN"/>
    <property type="match status" value="1"/>
</dbReference>
<evidence type="ECO:0000256" key="2">
    <source>
        <dbReference type="SAM" id="MobiDB-lite"/>
    </source>
</evidence>
<feature type="compositionally biased region" description="Basic and acidic residues" evidence="2">
    <location>
        <begin position="61"/>
        <end position="73"/>
    </location>
</feature>
<evidence type="ECO:0000313" key="5">
    <source>
        <dbReference type="Proteomes" id="UP000077521"/>
    </source>
</evidence>
<evidence type="ECO:0000313" key="4">
    <source>
        <dbReference type="EMBL" id="KAE8244343.1"/>
    </source>
</evidence>
<accession>A0A177TRH0</accession>
<comment type="caution">
    <text evidence="4">The sequence shown here is derived from an EMBL/GenBank/DDBJ whole genome shotgun (WGS) entry which is preliminary data.</text>
</comment>
<dbReference type="InterPro" id="IPR036249">
    <property type="entry name" value="Thioredoxin-like_sf"/>
</dbReference>
<dbReference type="SUPFAM" id="SSF52833">
    <property type="entry name" value="Thioredoxin-like"/>
    <property type="match status" value="1"/>
</dbReference>
<dbReference type="CDD" id="cd02957">
    <property type="entry name" value="Phd_like"/>
    <property type="match status" value="1"/>
</dbReference>
<reference evidence="4" key="2">
    <citation type="journal article" date="2019" name="IMA Fungus">
        <title>Genome sequencing and comparison of five Tilletia species to identify candidate genes for the detection of regulated species infecting wheat.</title>
        <authorList>
            <person name="Nguyen H.D.T."/>
            <person name="Sultana T."/>
            <person name="Kesanakurti P."/>
            <person name="Hambleton S."/>
        </authorList>
    </citation>
    <scope>NUCLEOTIDE SEQUENCE</scope>
    <source>
        <strain evidence="4">DAOMC 236416</strain>
    </source>
</reference>
<dbReference type="Proteomes" id="UP000077521">
    <property type="component" value="Unassembled WGS sequence"/>
</dbReference>
<dbReference type="AlphaFoldDB" id="A0A177TRH0"/>
<organism evidence="4 5">
    <name type="scientific">Tilletia indica</name>
    <dbReference type="NCBI Taxonomy" id="43049"/>
    <lineage>
        <taxon>Eukaryota</taxon>
        <taxon>Fungi</taxon>
        <taxon>Dikarya</taxon>
        <taxon>Basidiomycota</taxon>
        <taxon>Ustilaginomycotina</taxon>
        <taxon>Exobasidiomycetes</taxon>
        <taxon>Tilletiales</taxon>
        <taxon>Tilletiaceae</taxon>
        <taxon>Tilletia</taxon>
    </lineage>
</organism>
<dbReference type="InterPro" id="IPR023196">
    <property type="entry name" value="Phosducin_N_dom_sf"/>
</dbReference>
<feature type="compositionally biased region" description="Acidic residues" evidence="2">
    <location>
        <begin position="36"/>
        <end position="55"/>
    </location>
</feature>
<comment type="similarity">
    <text evidence="1">Belongs to the phosducin family.</text>
</comment>
<dbReference type="Gene3D" id="3.40.30.10">
    <property type="entry name" value="Glutaredoxin"/>
    <property type="match status" value="1"/>
</dbReference>
<sequence length="392" mass="43360">MSDPLEDLVLNGGADARRTAAELPGIEHSRRGPQDDIVEEGEDRDFDEHDDEEEVGGPLAEEQRDEMPREGGGRGHNTGPKGVIRDQKDRAAADARSHADRIRSTNAALRKMALTANTVDEDERLQKKEAKASARRREKSPDRQRTGRKGDSEDEADGGEKGVANGEDRVDPAAAAEFAARERRRAQRLEELQREADRKRARLLGTGFSPAPDPPAQRADVWFGHLREVDALGYVRATDDEREDVPVVVHIYEKSVPACRILTSALTSLARQYPHTKFIQVRARTVGFGLSDDEIAQDEDEDEDEAQVRAKEEALLAKVGPVLPTLHIYLGGELRANLVRVDLGDDWKVGKETAIRDILQHHRAISDLRGASEGRGTRAVTSNPDSDSDFDD</sequence>
<feature type="compositionally biased region" description="Basic and acidic residues" evidence="2">
    <location>
        <begin position="15"/>
        <end position="34"/>
    </location>
</feature>
<gene>
    <name evidence="4" type="ORF">A4X13_0g6662</name>
</gene>
<feature type="compositionally biased region" description="Basic and acidic residues" evidence="2">
    <location>
        <begin position="83"/>
        <end position="103"/>
    </location>
</feature>
<dbReference type="InterPro" id="IPR051499">
    <property type="entry name" value="Phosducin-like_reg"/>
</dbReference>
<protein>
    <recommendedName>
        <fullName evidence="3">Phosducin domain-containing protein</fullName>
    </recommendedName>
</protein>
<feature type="compositionally biased region" description="Basic and acidic residues" evidence="2">
    <location>
        <begin position="139"/>
        <end position="151"/>
    </location>
</feature>
<dbReference type="PANTHER" id="PTHR46052:SF1">
    <property type="entry name" value="PHOSDUCIN-LIKE PROTEIN"/>
    <property type="match status" value="1"/>
</dbReference>
<dbReference type="Gene3D" id="1.10.168.10">
    <property type="entry name" value="Phosducin, domain 2"/>
    <property type="match status" value="1"/>
</dbReference>
<dbReference type="InterPro" id="IPR024253">
    <property type="entry name" value="Phosducin_thioredoxin-like_dom"/>
</dbReference>
<reference evidence="4" key="1">
    <citation type="submission" date="2016-04" db="EMBL/GenBank/DDBJ databases">
        <authorList>
            <person name="Nguyen H.D."/>
            <person name="Samba Siva P."/>
            <person name="Cullis J."/>
            <person name="Levesque C.A."/>
            <person name="Hambleton S."/>
        </authorList>
    </citation>
    <scope>NUCLEOTIDE SEQUENCE</scope>
    <source>
        <strain evidence="4">DAOMC 236416</strain>
    </source>
</reference>